<comment type="caution">
    <text evidence="1">The sequence shown here is derived from an EMBL/GenBank/DDBJ whole genome shotgun (WGS) entry which is preliminary data.</text>
</comment>
<protein>
    <submittedName>
        <fullName evidence="1">Sel1 repeat family protein</fullName>
    </submittedName>
</protein>
<dbReference type="InterPro" id="IPR011990">
    <property type="entry name" value="TPR-like_helical_dom_sf"/>
</dbReference>
<evidence type="ECO:0000313" key="1">
    <source>
        <dbReference type="EMBL" id="MCE8536835.1"/>
    </source>
</evidence>
<dbReference type="Proteomes" id="UP000813672">
    <property type="component" value="Unassembled WGS sequence"/>
</dbReference>
<sequence>MIALLLTGFLGSLAHAQDNLTRLETAEKHLQNGQVSLAYRLALPEAEGGNVEAMALLATIANHKDAPITREDAARWSELAAELGHARSQWRLGNYYRFGRYGFEKNPAKSLGWNRKAAAQGHTWGHQTILELGRETNLVPRDELAASFEAIREVAETGDFTWMNHLGRNYLAGKGTARDPSEARRWFQRVIDTDSAGSTFKYDAYVGLSQAIRATADSLDDIERALDLLLIASSDQFCSSRTSTGNGGWECTSLKNFRETEALRDARRCAYGFEQRRVSNPSGLFECDMLRAIAFFAEERDIALSVDTVAVRNGLLFVTTRTSDDWREAARGRLAASHPGLTWNESAVVWQGAARKSSFSCEMDMAVARDLQDSGRVVVRAVLRNLNGTEPMFRCRIR</sequence>
<organism evidence="1 2">
    <name type="scientific">Ruegeria pomeroyi</name>
    <dbReference type="NCBI Taxonomy" id="89184"/>
    <lineage>
        <taxon>Bacteria</taxon>
        <taxon>Pseudomonadati</taxon>
        <taxon>Pseudomonadota</taxon>
        <taxon>Alphaproteobacteria</taxon>
        <taxon>Rhodobacterales</taxon>
        <taxon>Roseobacteraceae</taxon>
        <taxon>Ruegeria</taxon>
    </lineage>
</organism>
<name>A0A9Q3ZLB6_9RHOB</name>
<dbReference type="PANTHER" id="PTHR11102">
    <property type="entry name" value="SEL-1-LIKE PROTEIN"/>
    <property type="match status" value="1"/>
</dbReference>
<evidence type="ECO:0000313" key="2">
    <source>
        <dbReference type="Proteomes" id="UP000813672"/>
    </source>
</evidence>
<dbReference type="RefSeq" id="WP_234218641.1">
    <property type="nucleotide sequence ID" value="NZ_JAGQAF010000002.1"/>
</dbReference>
<gene>
    <name evidence="1" type="ORF">KBY27_05155</name>
</gene>
<dbReference type="PANTHER" id="PTHR11102:SF160">
    <property type="entry name" value="ERAD-ASSOCIATED E3 UBIQUITIN-PROTEIN LIGASE COMPONENT HRD3"/>
    <property type="match status" value="1"/>
</dbReference>
<proteinExistence type="predicted"/>
<dbReference type="SMART" id="SM00671">
    <property type="entry name" value="SEL1"/>
    <property type="match status" value="3"/>
</dbReference>
<dbReference type="Gene3D" id="1.25.40.10">
    <property type="entry name" value="Tetratricopeptide repeat domain"/>
    <property type="match status" value="1"/>
</dbReference>
<dbReference type="InterPro" id="IPR006597">
    <property type="entry name" value="Sel1-like"/>
</dbReference>
<reference evidence="1" key="1">
    <citation type="journal article" date="2021" name="Environ. Microbiol.">
        <title>Cryptic niche differentiation of novel sediment ecotypes of Rugeria pomeroyi correlates with nitrate respiration.</title>
        <authorList>
            <person name="Lin X."/>
            <person name="McNichol J."/>
            <person name="Chu X."/>
            <person name="Qian Y."/>
            <person name="Luo H."/>
        </authorList>
    </citation>
    <scope>NUCLEOTIDE SEQUENCE</scope>
    <source>
        <strain evidence="1">SZCCDBB064</strain>
    </source>
</reference>
<dbReference type="SUPFAM" id="SSF81901">
    <property type="entry name" value="HCP-like"/>
    <property type="match status" value="1"/>
</dbReference>
<dbReference type="InterPro" id="IPR050767">
    <property type="entry name" value="Sel1_AlgK"/>
</dbReference>
<dbReference type="EMBL" id="JAGQAF010000002">
    <property type="protein sequence ID" value="MCE8536835.1"/>
    <property type="molecule type" value="Genomic_DNA"/>
</dbReference>
<dbReference type="AlphaFoldDB" id="A0A9Q3ZLB6"/>
<accession>A0A9Q3ZLB6</accession>
<dbReference type="Pfam" id="PF08238">
    <property type="entry name" value="Sel1"/>
    <property type="match status" value="3"/>
</dbReference>